<evidence type="ECO:0000256" key="1">
    <source>
        <dbReference type="SAM" id="MobiDB-lite"/>
    </source>
</evidence>
<evidence type="ECO:0000313" key="2">
    <source>
        <dbReference type="EMBL" id="SHL74357.1"/>
    </source>
</evidence>
<protein>
    <submittedName>
        <fullName evidence="2">Uncharacterized protein</fullName>
    </submittedName>
</protein>
<evidence type="ECO:0000313" key="3">
    <source>
        <dbReference type="Proteomes" id="UP000184388"/>
    </source>
</evidence>
<feature type="region of interest" description="Disordered" evidence="1">
    <location>
        <begin position="1"/>
        <end position="37"/>
    </location>
</feature>
<dbReference type="Proteomes" id="UP000184388">
    <property type="component" value="Unassembled WGS sequence"/>
</dbReference>
<comment type="caution">
    <text evidence="2">The sequence shown here is derived from an EMBL/GenBank/DDBJ whole genome shotgun (WGS) entry which is preliminary data.</text>
</comment>
<proteinExistence type="predicted"/>
<feature type="compositionally biased region" description="Polar residues" evidence="1">
    <location>
        <begin position="26"/>
        <end position="37"/>
    </location>
</feature>
<gene>
    <name evidence="2" type="ORF">SAMN05216268_10647</name>
</gene>
<organism evidence="2 3">
    <name type="scientific">Streptomyces yunnanensis</name>
    <dbReference type="NCBI Taxonomy" id="156453"/>
    <lineage>
        <taxon>Bacteria</taxon>
        <taxon>Bacillati</taxon>
        <taxon>Actinomycetota</taxon>
        <taxon>Actinomycetes</taxon>
        <taxon>Kitasatosporales</taxon>
        <taxon>Streptomycetaceae</taxon>
        <taxon>Streptomyces</taxon>
    </lineage>
</organism>
<accession>A0A9X8MT72</accession>
<dbReference type="EMBL" id="FRBK01000006">
    <property type="protein sequence ID" value="SHL74357.1"/>
    <property type="molecule type" value="Genomic_DNA"/>
</dbReference>
<dbReference type="AlphaFoldDB" id="A0A9X8MT72"/>
<sequence>MTLRMALAYGDEENSQGETGDGSDGQEGNPSQGCGDS</sequence>
<reference evidence="3" key="1">
    <citation type="submission" date="2016-11" db="EMBL/GenBank/DDBJ databases">
        <authorList>
            <person name="Jaros S."/>
            <person name="Januszkiewicz K."/>
            <person name="Wedrychowicz H."/>
        </authorList>
    </citation>
    <scope>NUCLEOTIDE SEQUENCE [LARGE SCALE GENOMIC DNA]</scope>
    <source>
        <strain evidence="3">CGMCC 4.3555</strain>
    </source>
</reference>
<name>A0A9X8MT72_9ACTN</name>